<dbReference type="PANTHER" id="PTHR45586">
    <property type="entry name" value="TPR REPEAT-CONTAINING PROTEIN PA4667"/>
    <property type="match status" value="1"/>
</dbReference>
<evidence type="ECO:0000313" key="3">
    <source>
        <dbReference type="EMBL" id="MFD0739801.1"/>
    </source>
</evidence>
<keyword evidence="2" id="KW-0802">TPR repeat</keyword>
<dbReference type="Proteomes" id="UP001597090">
    <property type="component" value="Unassembled WGS sequence"/>
</dbReference>
<dbReference type="SUPFAM" id="SSF48452">
    <property type="entry name" value="TPR-like"/>
    <property type="match status" value="1"/>
</dbReference>
<dbReference type="RefSeq" id="WP_386812829.1">
    <property type="nucleotide sequence ID" value="NZ_JBHTIH010000004.1"/>
</dbReference>
<keyword evidence="1" id="KW-0677">Repeat</keyword>
<gene>
    <name evidence="3" type="ORF">ACFQZQ_10960</name>
</gene>
<protein>
    <submittedName>
        <fullName evidence="3">Tetratricopeptide repeat protein</fullName>
    </submittedName>
</protein>
<accession>A0ABW2YP19</accession>
<evidence type="ECO:0000256" key="2">
    <source>
        <dbReference type="ARBA" id="ARBA00022803"/>
    </source>
</evidence>
<name>A0ABW2YP19_9GAMM</name>
<comment type="caution">
    <text evidence="3">The sequence shown here is derived from an EMBL/GenBank/DDBJ whole genome shotgun (WGS) entry which is preliminary data.</text>
</comment>
<dbReference type="Gene3D" id="1.25.40.10">
    <property type="entry name" value="Tetratricopeptide repeat domain"/>
    <property type="match status" value="1"/>
</dbReference>
<dbReference type="InterPro" id="IPR051012">
    <property type="entry name" value="CellSynth/LPSAsmb/PSIAsmb"/>
</dbReference>
<dbReference type="InterPro" id="IPR019734">
    <property type="entry name" value="TPR_rpt"/>
</dbReference>
<evidence type="ECO:0000313" key="4">
    <source>
        <dbReference type="Proteomes" id="UP001597090"/>
    </source>
</evidence>
<dbReference type="EMBL" id="JBHTIH010000004">
    <property type="protein sequence ID" value="MFD0739801.1"/>
    <property type="molecule type" value="Genomic_DNA"/>
</dbReference>
<keyword evidence="4" id="KW-1185">Reference proteome</keyword>
<organism evidence="3 4">
    <name type="scientific">Lysobacter koreensis</name>
    <dbReference type="NCBI Taxonomy" id="266122"/>
    <lineage>
        <taxon>Bacteria</taxon>
        <taxon>Pseudomonadati</taxon>
        <taxon>Pseudomonadota</taxon>
        <taxon>Gammaproteobacteria</taxon>
        <taxon>Lysobacterales</taxon>
        <taxon>Lysobacteraceae</taxon>
        <taxon>Lysobacter</taxon>
    </lineage>
</organism>
<dbReference type="SMART" id="SM00028">
    <property type="entry name" value="TPR"/>
    <property type="match status" value="5"/>
</dbReference>
<dbReference type="Pfam" id="PF14559">
    <property type="entry name" value="TPR_19"/>
    <property type="match status" value="2"/>
</dbReference>
<dbReference type="PANTHER" id="PTHR45586:SF1">
    <property type="entry name" value="LIPOPOLYSACCHARIDE ASSEMBLY PROTEIN B"/>
    <property type="match status" value="1"/>
</dbReference>
<sequence length="691" mass="74473">MYEPIIDALRRGAAAEALSAAREAVTAQPHDPTSQRLLAAALRLGGDRDGALAAIDHAIGLAPDDANLHLERAGLLLQERQLDDAQAALARSIGLDPNQFPAYIVQGQLALGRGDLDEAERLARTASRIAPEHPQVAALEGTLALRRGDADRALAILSGAAERGGADEPTLRHALGFAYLAKGHFAFAEQAFRGMLEGNPASRPLRALVADIVRRQGRPAEAADELAPLLDEADATPALQRLVGELELEAGRNERALPRLRAAFDAAPHDRRTLMALIEAWQRLGALDEARTTLDATLATHPQSADLWRARLLFEPFAGDEARAVVARWLEAMPDFVPALEAQSTIHDHAGESAQSEAVSARITELQPGHTQAELRLIDALLQREPEAAIARVESLLARAEDDGVKRMLRQLLGRSFDIAGQPDAAAATWAELHAEVVDQRLPLLEATAPRSEWPELAPLPEPAPGVLLLWGAPGSLVERIALTFEAGGGPLRADRFGAQPPQDPLQRYPTPAELASDALDGSFLVNQWRATLPARGIADGNVFDWLLWWDNALLLALRPYLPEAVLMIALRDPRDMLLDWLAYGGPVPLALESPEAGARWMATVLNQIAALHEQDLFPHRLVRLDAIADDPIAIAQALGDALDTRIPALPEGAFGPQRFAPGHWRAFAQPLAAAFALLTPVAQRLGYSEG</sequence>
<dbReference type="InterPro" id="IPR011990">
    <property type="entry name" value="TPR-like_helical_dom_sf"/>
</dbReference>
<evidence type="ECO:0000256" key="1">
    <source>
        <dbReference type="ARBA" id="ARBA00022737"/>
    </source>
</evidence>
<reference evidence="4" key="1">
    <citation type="journal article" date="2019" name="Int. J. Syst. Evol. Microbiol.">
        <title>The Global Catalogue of Microorganisms (GCM) 10K type strain sequencing project: providing services to taxonomists for standard genome sequencing and annotation.</title>
        <authorList>
            <consortium name="The Broad Institute Genomics Platform"/>
            <consortium name="The Broad Institute Genome Sequencing Center for Infectious Disease"/>
            <person name="Wu L."/>
            <person name="Ma J."/>
        </authorList>
    </citation>
    <scope>NUCLEOTIDE SEQUENCE [LARGE SCALE GENOMIC DNA]</scope>
    <source>
        <strain evidence="4">CCUG 55491</strain>
    </source>
</reference>
<proteinExistence type="predicted"/>